<dbReference type="GO" id="GO:0005524">
    <property type="term" value="F:ATP binding"/>
    <property type="evidence" value="ECO:0007669"/>
    <property type="project" value="UniProtKB-KW"/>
</dbReference>
<dbReference type="PANTHER" id="PTHR42734">
    <property type="entry name" value="METAL TRANSPORT SYSTEM ATP-BINDING PROTEIN TM_0124-RELATED"/>
    <property type="match status" value="1"/>
</dbReference>
<keyword evidence="6 8" id="KW-1278">Translocase</keyword>
<evidence type="ECO:0000256" key="3">
    <source>
        <dbReference type="ARBA" id="ARBA00022519"/>
    </source>
</evidence>
<evidence type="ECO:0000256" key="8">
    <source>
        <dbReference type="HAMAP-Rule" id="MF_01005"/>
    </source>
</evidence>
<dbReference type="FunFam" id="3.40.50.300:FF:000462">
    <property type="entry name" value="Vitamin B12 import ATP-binding protein BtuD"/>
    <property type="match status" value="1"/>
</dbReference>
<keyword evidence="3" id="KW-0997">Cell inner membrane</keyword>
<protein>
    <recommendedName>
        <fullName evidence="8">Vitamin B12 import ATP-binding protein BtuD</fullName>
        <ecNumber evidence="8">7.6.2.8</ecNumber>
    </recommendedName>
    <alternativeName>
        <fullName evidence="8">Vitamin B12-transporting ATPase</fullName>
    </alternativeName>
</protein>
<evidence type="ECO:0000256" key="4">
    <source>
        <dbReference type="ARBA" id="ARBA00022741"/>
    </source>
</evidence>
<keyword evidence="7 8" id="KW-0472">Membrane</keyword>
<dbReference type="InterPro" id="IPR003439">
    <property type="entry name" value="ABC_transporter-like_ATP-bd"/>
</dbReference>
<keyword evidence="1 8" id="KW-0813">Transport</keyword>
<dbReference type="GO" id="GO:0005886">
    <property type="term" value="C:plasma membrane"/>
    <property type="evidence" value="ECO:0007669"/>
    <property type="project" value="UniProtKB-SubCell"/>
</dbReference>
<dbReference type="Pfam" id="PF00005">
    <property type="entry name" value="ABC_tran"/>
    <property type="match status" value="1"/>
</dbReference>
<dbReference type="InterPro" id="IPR017871">
    <property type="entry name" value="ABC_transporter-like_CS"/>
</dbReference>
<evidence type="ECO:0000313" key="10">
    <source>
        <dbReference type="EMBL" id="STI46820.1"/>
    </source>
</evidence>
<evidence type="ECO:0000256" key="1">
    <source>
        <dbReference type="ARBA" id="ARBA00022448"/>
    </source>
</evidence>
<dbReference type="GO" id="GO:0015420">
    <property type="term" value="F:ABC-type vitamin B12 transporter activity"/>
    <property type="evidence" value="ECO:0007669"/>
    <property type="project" value="UniProtKB-UniRule"/>
</dbReference>
<dbReference type="PROSITE" id="PS00211">
    <property type="entry name" value="ABC_TRANSPORTER_1"/>
    <property type="match status" value="1"/>
</dbReference>
<dbReference type="PANTHER" id="PTHR42734:SF18">
    <property type="entry name" value="VITAMIN B12 IMPORT ATP-BINDING PROTEIN BTUD"/>
    <property type="match status" value="1"/>
</dbReference>
<dbReference type="InterPro" id="IPR023693">
    <property type="entry name" value="ABC_transptr_BtuD"/>
</dbReference>
<dbReference type="CDD" id="cd03214">
    <property type="entry name" value="ABC_Iron-Siderophores_B12_Hemin"/>
    <property type="match status" value="1"/>
</dbReference>
<organism evidence="10 11">
    <name type="scientific">Escherichia coli</name>
    <dbReference type="NCBI Taxonomy" id="562"/>
    <lineage>
        <taxon>Bacteria</taxon>
        <taxon>Pseudomonadati</taxon>
        <taxon>Pseudomonadota</taxon>
        <taxon>Gammaproteobacteria</taxon>
        <taxon>Enterobacterales</taxon>
        <taxon>Enterobacteriaceae</taxon>
        <taxon>Escherichia</taxon>
    </lineage>
</organism>
<evidence type="ECO:0000256" key="5">
    <source>
        <dbReference type="ARBA" id="ARBA00022840"/>
    </source>
</evidence>
<dbReference type="InterPro" id="IPR003593">
    <property type="entry name" value="AAA+_ATPase"/>
</dbReference>
<gene>
    <name evidence="8 10" type="primary">btuD</name>
    <name evidence="10" type="ORF">NCTC11112_06003</name>
</gene>
<evidence type="ECO:0000256" key="6">
    <source>
        <dbReference type="ARBA" id="ARBA00022967"/>
    </source>
</evidence>
<comment type="subcellular location">
    <subcellularLocation>
        <location evidence="8">Cell membrane</location>
        <topology evidence="8">Peripheral membrane protein</topology>
    </subcellularLocation>
</comment>
<feature type="domain" description="ABC transporter" evidence="9">
    <location>
        <begin position="1"/>
        <end position="233"/>
    </location>
</feature>
<comment type="function">
    <text evidence="8">Part of the ABC transporter complex BtuCDF involved in vitamin B12 import. Responsible for energy coupling to the transport system.</text>
</comment>
<keyword evidence="2 8" id="KW-1003">Cell membrane</keyword>
<dbReference type="InterPro" id="IPR027417">
    <property type="entry name" value="P-loop_NTPase"/>
</dbReference>
<accession>A0A376S982</accession>
<evidence type="ECO:0000256" key="7">
    <source>
        <dbReference type="ARBA" id="ARBA00023136"/>
    </source>
</evidence>
<dbReference type="EC" id="7.6.2.8" evidence="8"/>
<reference evidence="10 11" key="1">
    <citation type="submission" date="2018-06" db="EMBL/GenBank/DDBJ databases">
        <authorList>
            <consortium name="Pathogen Informatics"/>
            <person name="Doyle S."/>
        </authorList>
    </citation>
    <scope>NUCLEOTIDE SEQUENCE [LARGE SCALE GENOMIC DNA]</scope>
    <source>
        <strain evidence="10 11">NCTC11112</strain>
    </source>
</reference>
<dbReference type="InterPro" id="IPR050153">
    <property type="entry name" value="Metal_Ion_Import_ABC"/>
</dbReference>
<evidence type="ECO:0000256" key="2">
    <source>
        <dbReference type="ARBA" id="ARBA00022475"/>
    </source>
</evidence>
<dbReference type="GO" id="GO:0016887">
    <property type="term" value="F:ATP hydrolysis activity"/>
    <property type="evidence" value="ECO:0007669"/>
    <property type="project" value="InterPro"/>
</dbReference>
<keyword evidence="10" id="KW-0378">Hydrolase</keyword>
<dbReference type="Proteomes" id="UP000254817">
    <property type="component" value="Unassembled WGS sequence"/>
</dbReference>
<keyword evidence="4 8" id="KW-0547">Nucleotide-binding</keyword>
<dbReference type="SUPFAM" id="SSF52540">
    <property type="entry name" value="P-loop containing nucleoside triphosphate hydrolases"/>
    <property type="match status" value="1"/>
</dbReference>
<comment type="subunit">
    <text evidence="8">The complex is composed of two ATP-binding proteins (BtuD), two transmembrane proteins (BtuC) and a solute-binding protein (BtuF).</text>
</comment>
<dbReference type="SMART" id="SM00382">
    <property type="entry name" value="AAA"/>
    <property type="match status" value="1"/>
</dbReference>
<dbReference type="Gene3D" id="3.40.50.300">
    <property type="entry name" value="P-loop containing nucleotide triphosphate hydrolases"/>
    <property type="match status" value="1"/>
</dbReference>
<evidence type="ECO:0000259" key="9">
    <source>
        <dbReference type="PROSITE" id="PS50893"/>
    </source>
</evidence>
<proteinExistence type="inferred from homology"/>
<evidence type="ECO:0000313" key="11">
    <source>
        <dbReference type="Proteomes" id="UP000254817"/>
    </source>
</evidence>
<name>A0A376S982_ECOLX</name>
<dbReference type="NCBIfam" id="NF002981">
    <property type="entry name" value="PRK03695.1"/>
    <property type="match status" value="1"/>
</dbReference>
<dbReference type="HAMAP" id="MF_01005">
    <property type="entry name" value="BtuD"/>
    <property type="match status" value="1"/>
</dbReference>
<dbReference type="PROSITE" id="PS50893">
    <property type="entry name" value="ABC_TRANSPORTER_2"/>
    <property type="match status" value="1"/>
</dbReference>
<keyword evidence="5 8" id="KW-0067">ATP-binding</keyword>
<comment type="catalytic activity">
    <reaction evidence="8">
        <text>an R-cob(III)alamin(out) + ATP + H2O = an R-cob(III)alamin(in) + ADP + phosphate + H(+)</text>
        <dbReference type="Rhea" id="RHEA:17873"/>
        <dbReference type="ChEBI" id="CHEBI:15377"/>
        <dbReference type="ChEBI" id="CHEBI:15378"/>
        <dbReference type="ChEBI" id="CHEBI:30616"/>
        <dbReference type="ChEBI" id="CHEBI:43474"/>
        <dbReference type="ChEBI" id="CHEBI:140785"/>
        <dbReference type="ChEBI" id="CHEBI:456216"/>
        <dbReference type="EC" id="7.6.2.8"/>
    </reaction>
</comment>
<sequence length="255" mass="27765">MSIVMQLQDVAESTRLGPLSGEVRAGEILHLVGPNGAGKSTLLARMAGMTSGKGSIQFAGQPLEAWSATKLALHRAYLSQQQTPPFAMPVWHYLTLHQHDKTRTELLNDVAGALALDDKLGRSTNQLSGGEWQRVRLAAVVLQITPQANPAGQLLLLDEPMNSLDVAQQSALDKILSALCQQGLAIVMSSHDLNHTLRHAHRAWLLKGGKMLASGRREEVLTPPNLAQAYGMNFRRLDIEGHRNADFDHLISLVS</sequence>
<dbReference type="EMBL" id="UGAW01000002">
    <property type="protein sequence ID" value="STI46820.1"/>
    <property type="molecule type" value="Genomic_DNA"/>
</dbReference>
<comment type="similarity">
    <text evidence="8">Belongs to the ABC transporter superfamily. Vitamin B12 importer (TC 3.A.1.13.1) family.</text>
</comment>
<feature type="binding site" evidence="8">
    <location>
        <begin position="33"/>
        <end position="40"/>
    </location>
    <ligand>
        <name>ATP</name>
        <dbReference type="ChEBI" id="CHEBI:30616"/>
    </ligand>
</feature>
<dbReference type="AlphaFoldDB" id="A0A376S982"/>